<sequence>MEAYQGASEELARLEAAANVFLVGAPPSQISGESRKEAEALFITLRSSRIPPALCRYILGLLIFLKLSILETSRNSFVLFEIAQLIGTVLLKEWTTTDKSIIEDAFKFLLKFAAEKPDLPNFVRAEVLHSCSKLFKRGIFDGKCGGPDELCSLVAQLLSSEDERSVVNVVSILKQTFGCEIVDAVATEFSSSWRGASFGITWDFNFHAKKEFEANGLRQLFELSFRTLHCIANDATFDAVNHCNLCDKFLRLAESVLSWNFSSRIYSSSLNYYSELNSSASFRPPRSWGHIFQSGEVLDLFFKLHSTVRNNENLCKRSINVLVQLSSLTGEVFENSASGSTDRYLTAFIKNFLDVFRYGPLEHEFSGFCLIIYKLLTYQKIAAFVRVEEQFLSAFLSFIVGYAETFAPVAMQKAMDDDDHTFREGLLQVYEAWSVLVRAAQRNQFGCDLHGLTLRILSSFVRTLLAPPLGNRGKLSDENYDEDVEQEDRVVYADILSVVGQFAIFCVDEFLPLIISCFQQRANDFINNLTQNSLCSLPEWREDMHWLFLLIGFSFTEEDIDSSSQLPAQLMDYCMEKAKAENLELSQANLYIAECIKNPRFFSHTVKICPLMHLVGMIFAWNSLDHILLSEKGIEEISPELSRSGLWCCRRFISALRANVETDSEDSYGIPKLEGQTELSRYILFFLFDANCTFEKCFRLCVDAVNLLVALAETRETELISTDLLYECLAGVQLDRLPARRALVRALVLISVFSNDEALQKKMCDTVLHPLFTKFNELSGNAPAHESDIIDFLDCFCGVASAADIHSSHFLFRFLSPILIRCVPLLSSNSQALTNAVLELFSVVTRKLAVYIDEKEDTILLYQTLLDLLSVYQRDQMCKYRTVVIDEEEKAGDLVLFLDILANIMSKDLLLSAVYQYEEVFDYGFKAALTGLEMLIPLLEDGMLQYPTLCTRFYRLILYFSEMAPRRISQMPENMITSIIELLRIGLQSQFGEEVRFHMFLFLKNHLTETLKVAVVSVETINHLATFCSEDPHTNSFIVSHLSSLIEATFNYCLEASCQANVFTEASFALYALICCDRAAFDTFVNRLLDRAENAAAKSQLESSFTALLPSQENSTVASRRQKRKFQDCLEKFLVSSQGLLVVN</sequence>
<dbReference type="InterPro" id="IPR011989">
    <property type="entry name" value="ARM-like"/>
</dbReference>
<dbReference type="InterPro" id="IPR016024">
    <property type="entry name" value="ARM-type_fold"/>
</dbReference>
<dbReference type="PANTHER" id="PTHR12596:SF1">
    <property type="entry name" value="EXPORTIN-4"/>
    <property type="match status" value="1"/>
</dbReference>
<dbReference type="OrthoDB" id="5548448at2759"/>
<evidence type="ECO:0000256" key="7">
    <source>
        <dbReference type="ARBA" id="ARBA00023242"/>
    </source>
</evidence>
<evidence type="ECO:0000313" key="9">
    <source>
        <dbReference type="EMBL" id="VDD86567.1"/>
    </source>
</evidence>
<dbReference type="AlphaFoldDB" id="A0A0N4UWW9"/>
<dbReference type="Gene3D" id="1.25.10.10">
    <property type="entry name" value="Leucine-rich Repeat Variant"/>
    <property type="match status" value="2"/>
</dbReference>
<evidence type="ECO:0000313" key="10">
    <source>
        <dbReference type="Proteomes" id="UP000274131"/>
    </source>
</evidence>
<dbReference type="EMBL" id="UXUI01007255">
    <property type="protein sequence ID" value="VDD86567.1"/>
    <property type="molecule type" value="Genomic_DNA"/>
</dbReference>
<dbReference type="GO" id="GO:0005737">
    <property type="term" value="C:cytoplasm"/>
    <property type="evidence" value="ECO:0007669"/>
    <property type="project" value="UniProtKB-SubCell"/>
</dbReference>
<dbReference type="GO" id="GO:0005643">
    <property type="term" value="C:nuclear pore"/>
    <property type="evidence" value="ECO:0007669"/>
    <property type="project" value="TreeGrafter"/>
</dbReference>
<dbReference type="GO" id="GO:0005049">
    <property type="term" value="F:nuclear export signal receptor activity"/>
    <property type="evidence" value="ECO:0007669"/>
    <property type="project" value="InterPro"/>
</dbReference>
<evidence type="ECO:0000256" key="8">
    <source>
        <dbReference type="ARBA" id="ARBA00040444"/>
    </source>
</evidence>
<dbReference type="SUPFAM" id="SSF48371">
    <property type="entry name" value="ARM repeat"/>
    <property type="match status" value="1"/>
</dbReference>
<evidence type="ECO:0000256" key="5">
    <source>
        <dbReference type="ARBA" id="ARBA00022490"/>
    </source>
</evidence>
<dbReference type="GO" id="GO:0006611">
    <property type="term" value="P:protein export from nucleus"/>
    <property type="evidence" value="ECO:0007669"/>
    <property type="project" value="TreeGrafter"/>
</dbReference>
<evidence type="ECO:0000256" key="4">
    <source>
        <dbReference type="ARBA" id="ARBA00022448"/>
    </source>
</evidence>
<keyword evidence="6" id="KW-0653">Protein transport</keyword>
<keyword evidence="4" id="KW-0813">Transport</keyword>
<dbReference type="WBParaSite" id="EVEC_0000200201-mRNA-1">
    <property type="protein sequence ID" value="EVEC_0000200201-mRNA-1"/>
    <property type="gene ID" value="EVEC_0000200201"/>
</dbReference>
<keyword evidence="10" id="KW-1185">Reference proteome</keyword>
<reference evidence="9 10" key="2">
    <citation type="submission" date="2018-10" db="EMBL/GenBank/DDBJ databases">
        <authorList>
            <consortium name="Pathogen Informatics"/>
        </authorList>
    </citation>
    <scope>NUCLEOTIDE SEQUENCE [LARGE SCALE GENOMIC DNA]</scope>
</reference>
<dbReference type="STRING" id="51028.A0A0N4UWW9"/>
<comment type="subcellular location">
    <subcellularLocation>
        <location evidence="2">Cytoplasm</location>
    </subcellularLocation>
    <subcellularLocation>
        <location evidence="1">Nucleus</location>
    </subcellularLocation>
</comment>
<dbReference type="InterPro" id="IPR044189">
    <property type="entry name" value="XPO4/7-like"/>
</dbReference>
<dbReference type="Proteomes" id="UP000274131">
    <property type="component" value="Unassembled WGS sequence"/>
</dbReference>
<keyword evidence="5" id="KW-0963">Cytoplasm</keyword>
<reference evidence="11" key="1">
    <citation type="submission" date="2017-02" db="UniProtKB">
        <authorList>
            <consortium name="WormBaseParasite"/>
        </authorList>
    </citation>
    <scope>IDENTIFICATION</scope>
</reference>
<keyword evidence="7" id="KW-0539">Nucleus</keyword>
<evidence type="ECO:0000256" key="1">
    <source>
        <dbReference type="ARBA" id="ARBA00004123"/>
    </source>
</evidence>
<comment type="similarity">
    <text evidence="3">Belongs to the exportin family.</text>
</comment>
<evidence type="ECO:0000256" key="6">
    <source>
        <dbReference type="ARBA" id="ARBA00022927"/>
    </source>
</evidence>
<name>A0A0N4UWW9_ENTVE</name>
<organism evidence="11">
    <name type="scientific">Enterobius vermicularis</name>
    <name type="common">Human pinworm</name>
    <dbReference type="NCBI Taxonomy" id="51028"/>
    <lineage>
        <taxon>Eukaryota</taxon>
        <taxon>Metazoa</taxon>
        <taxon>Ecdysozoa</taxon>
        <taxon>Nematoda</taxon>
        <taxon>Chromadorea</taxon>
        <taxon>Rhabditida</taxon>
        <taxon>Spirurina</taxon>
        <taxon>Oxyuridomorpha</taxon>
        <taxon>Oxyuroidea</taxon>
        <taxon>Oxyuridae</taxon>
        <taxon>Enterobius</taxon>
    </lineage>
</organism>
<evidence type="ECO:0000256" key="2">
    <source>
        <dbReference type="ARBA" id="ARBA00004496"/>
    </source>
</evidence>
<accession>A0A0N4UWW9</accession>
<evidence type="ECO:0000256" key="3">
    <source>
        <dbReference type="ARBA" id="ARBA00009466"/>
    </source>
</evidence>
<protein>
    <recommendedName>
        <fullName evidence="8">Exportin-4</fullName>
    </recommendedName>
</protein>
<evidence type="ECO:0000313" key="11">
    <source>
        <dbReference type="WBParaSite" id="EVEC_0000200201-mRNA-1"/>
    </source>
</evidence>
<gene>
    <name evidence="9" type="ORF">EVEC_LOCUS1710</name>
</gene>
<dbReference type="PANTHER" id="PTHR12596">
    <property type="entry name" value="EXPORTIN 4,7-RELATED"/>
    <property type="match status" value="1"/>
</dbReference>
<proteinExistence type="inferred from homology"/>